<dbReference type="GO" id="GO:0003684">
    <property type="term" value="F:damaged DNA binding"/>
    <property type="evidence" value="ECO:0007669"/>
    <property type="project" value="TreeGrafter"/>
</dbReference>
<evidence type="ECO:0000256" key="1">
    <source>
        <dbReference type="ARBA" id="ARBA00001526"/>
    </source>
</evidence>
<feature type="compositionally biased region" description="Low complexity" evidence="17">
    <location>
        <begin position="454"/>
        <end position="464"/>
    </location>
</feature>
<protein>
    <recommendedName>
        <fullName evidence="14">5' exonuclease Apollo</fullName>
        <ecNumber evidence="5">3.5.2.6</ecNumber>
    </recommendedName>
    <alternativeName>
        <fullName evidence="15">DNA cross-link repair 1B protein</fullName>
    </alternativeName>
    <alternativeName>
        <fullName evidence="16">SNM1 homolog B</fullName>
    </alternativeName>
</protein>
<dbReference type="RefSeq" id="XP_025047708.1">
    <property type="nucleotide sequence ID" value="XM_025191923.1"/>
</dbReference>
<dbReference type="EC" id="3.5.2.6" evidence="5"/>
<dbReference type="PANTHER" id="PTHR23240:SF26">
    <property type="entry name" value="5' EXONUCLEASE APOLLO"/>
    <property type="match status" value="1"/>
</dbReference>
<keyword evidence="11" id="KW-0779">Telomere</keyword>
<comment type="subcellular location">
    <subcellularLocation>
        <location evidence="3">Chromosome</location>
        <location evidence="3">Telomere</location>
    </subcellularLocation>
    <subcellularLocation>
        <location evidence="2">Nucleus</location>
    </subcellularLocation>
</comment>
<dbReference type="FunCoup" id="A0A3Q0FPV8">
    <property type="interactions" value="172"/>
</dbReference>
<feature type="region of interest" description="Disordered" evidence="17">
    <location>
        <begin position="369"/>
        <end position="400"/>
    </location>
</feature>
<dbReference type="STRING" id="38654.A0A3Q0FPV8"/>
<organism evidence="19 20">
    <name type="scientific">Alligator sinensis</name>
    <name type="common">Chinese alligator</name>
    <dbReference type="NCBI Taxonomy" id="38654"/>
    <lineage>
        <taxon>Eukaryota</taxon>
        <taxon>Metazoa</taxon>
        <taxon>Chordata</taxon>
        <taxon>Craniata</taxon>
        <taxon>Vertebrata</taxon>
        <taxon>Euteleostomi</taxon>
        <taxon>Archelosauria</taxon>
        <taxon>Archosauria</taxon>
        <taxon>Crocodylia</taxon>
        <taxon>Alligatoridae</taxon>
        <taxon>Alligatorinae</taxon>
        <taxon>Alligator</taxon>
    </lineage>
</organism>
<dbReference type="InParanoid" id="A0A3Q0FPV8"/>
<dbReference type="GO" id="GO:0000723">
    <property type="term" value="P:telomere maintenance"/>
    <property type="evidence" value="ECO:0007669"/>
    <property type="project" value="TreeGrafter"/>
</dbReference>
<dbReference type="GO" id="GO:0006303">
    <property type="term" value="P:double-strand break repair via nonhomologous end joining"/>
    <property type="evidence" value="ECO:0007669"/>
    <property type="project" value="TreeGrafter"/>
</dbReference>
<dbReference type="InterPro" id="IPR011084">
    <property type="entry name" value="DRMBL"/>
</dbReference>
<keyword evidence="13" id="KW-0539">Nucleus</keyword>
<keyword evidence="9" id="KW-0378">Hydrolase</keyword>
<name>A0A3Q0FPV8_ALLSI</name>
<comment type="catalytic activity">
    <reaction evidence="1">
        <text>a beta-lactam + H2O = a substituted beta-amino acid</text>
        <dbReference type="Rhea" id="RHEA:20401"/>
        <dbReference type="ChEBI" id="CHEBI:15377"/>
        <dbReference type="ChEBI" id="CHEBI:35627"/>
        <dbReference type="ChEBI" id="CHEBI:140347"/>
        <dbReference type="EC" id="3.5.2.6"/>
    </reaction>
</comment>
<evidence type="ECO:0000256" key="3">
    <source>
        <dbReference type="ARBA" id="ARBA00004574"/>
    </source>
</evidence>
<dbReference type="PANTHER" id="PTHR23240">
    <property type="entry name" value="DNA CROSS-LINK REPAIR PROTEIN PSO2/SNM1-RELATED"/>
    <property type="match status" value="1"/>
</dbReference>
<reference evidence="20" key="1">
    <citation type="submission" date="2025-08" db="UniProtKB">
        <authorList>
            <consortium name="RefSeq"/>
        </authorList>
    </citation>
    <scope>IDENTIFICATION</scope>
</reference>
<evidence type="ECO:0000256" key="9">
    <source>
        <dbReference type="ARBA" id="ARBA00022801"/>
    </source>
</evidence>
<keyword evidence="12" id="KW-0234">DNA repair</keyword>
<keyword evidence="6" id="KW-0158">Chromosome</keyword>
<dbReference type="GO" id="GO:0008800">
    <property type="term" value="F:beta-lactamase activity"/>
    <property type="evidence" value="ECO:0007669"/>
    <property type="project" value="UniProtKB-EC"/>
</dbReference>
<evidence type="ECO:0000256" key="12">
    <source>
        <dbReference type="ARBA" id="ARBA00023204"/>
    </source>
</evidence>
<dbReference type="Proteomes" id="UP000189705">
    <property type="component" value="Unplaced"/>
</dbReference>
<evidence type="ECO:0000256" key="11">
    <source>
        <dbReference type="ARBA" id="ARBA00022895"/>
    </source>
</evidence>
<dbReference type="FunFam" id="3.40.50.12650:FF:000003">
    <property type="entry name" value="DNA cross-link repair 1B"/>
    <property type="match status" value="1"/>
</dbReference>
<evidence type="ECO:0000256" key="5">
    <source>
        <dbReference type="ARBA" id="ARBA00012865"/>
    </source>
</evidence>
<evidence type="ECO:0000313" key="20">
    <source>
        <dbReference type="RefSeq" id="XP_025047708.1"/>
    </source>
</evidence>
<dbReference type="GO" id="GO:0005634">
    <property type="term" value="C:nucleus"/>
    <property type="evidence" value="ECO:0007669"/>
    <property type="project" value="UniProtKB-SubCell"/>
</dbReference>
<feature type="domain" description="DNA repair metallo-beta-lactamase" evidence="18">
    <location>
        <begin position="156"/>
        <end position="211"/>
    </location>
</feature>
<evidence type="ECO:0000256" key="15">
    <source>
        <dbReference type="ARBA" id="ARBA00041693"/>
    </source>
</evidence>
<evidence type="ECO:0000256" key="8">
    <source>
        <dbReference type="ARBA" id="ARBA00022763"/>
    </source>
</evidence>
<evidence type="ECO:0000313" key="19">
    <source>
        <dbReference type="Proteomes" id="UP000189705"/>
    </source>
</evidence>
<dbReference type="GO" id="GO:0035312">
    <property type="term" value="F:5'-3' DNA exonuclease activity"/>
    <property type="evidence" value="ECO:0007669"/>
    <property type="project" value="TreeGrafter"/>
</dbReference>
<evidence type="ECO:0000256" key="14">
    <source>
        <dbReference type="ARBA" id="ARBA00039555"/>
    </source>
</evidence>
<evidence type="ECO:0000256" key="13">
    <source>
        <dbReference type="ARBA" id="ARBA00023242"/>
    </source>
</evidence>
<keyword evidence="10 20" id="KW-0269">Exonuclease</keyword>
<evidence type="ECO:0000256" key="4">
    <source>
        <dbReference type="ARBA" id="ARBA00010304"/>
    </source>
</evidence>
<evidence type="ECO:0000256" key="16">
    <source>
        <dbReference type="ARBA" id="ARBA00042738"/>
    </source>
</evidence>
<keyword evidence="7" id="KW-0540">Nuclease</keyword>
<dbReference type="KEGG" id="asn:102386382"/>
<dbReference type="AlphaFoldDB" id="A0A3Q0FPV8"/>
<evidence type="ECO:0000256" key="7">
    <source>
        <dbReference type="ARBA" id="ARBA00022722"/>
    </source>
</evidence>
<dbReference type="GO" id="GO:0000781">
    <property type="term" value="C:chromosome, telomeric region"/>
    <property type="evidence" value="ECO:0007669"/>
    <property type="project" value="UniProtKB-SubCell"/>
</dbReference>
<keyword evidence="8" id="KW-0227">DNA damage</keyword>
<feature type="compositionally biased region" description="Polar residues" evidence="17">
    <location>
        <begin position="383"/>
        <end position="394"/>
    </location>
</feature>
<dbReference type="GO" id="GO:0036297">
    <property type="term" value="P:interstrand cross-link repair"/>
    <property type="evidence" value="ECO:0007669"/>
    <property type="project" value="TreeGrafter"/>
</dbReference>
<gene>
    <name evidence="20" type="primary">DCLRE1B</name>
</gene>
<evidence type="ECO:0000259" key="18">
    <source>
        <dbReference type="Pfam" id="PF07522"/>
    </source>
</evidence>
<dbReference type="Gene3D" id="3.40.50.12650">
    <property type="match status" value="1"/>
</dbReference>
<accession>A0A3Q0FPV8</accession>
<comment type="similarity">
    <text evidence="4">Belongs to the DNA repair metallo-beta-lactamase (DRMBL) family.</text>
</comment>
<evidence type="ECO:0000256" key="2">
    <source>
        <dbReference type="ARBA" id="ARBA00004123"/>
    </source>
</evidence>
<evidence type="ECO:0000256" key="6">
    <source>
        <dbReference type="ARBA" id="ARBA00022454"/>
    </source>
</evidence>
<keyword evidence="19" id="KW-1185">Reference proteome</keyword>
<dbReference type="CTD" id="64858"/>
<dbReference type="SUPFAM" id="SSF56281">
    <property type="entry name" value="Metallo-hydrolase/oxidoreductase"/>
    <property type="match status" value="1"/>
</dbReference>
<dbReference type="GeneID" id="102386382"/>
<dbReference type="InterPro" id="IPR036866">
    <property type="entry name" value="RibonucZ/Hydroxyglut_hydro"/>
</dbReference>
<sequence length="506" mass="56350">MTVTPIDAHHCPGSVMFLFEGDFGVVLYTGDFRYTPAMLKEPVLMNQKQIDVLYLDNTNCDPALVLPSREQATEQIKELIKAHPKYQVKIGIYTLGKESLLTELSLTFNTWIVVSPARLAVLELLDKHHPFTTWEDSGWIHVVEPSEIRWKSVRHWNQQRPTIAILPTGRPLKRTHPNMHIIPYSDHSSFSELCEFVQWLKPCSVIPIVKSKACQAYLEKYLNPNREVFPVPSVLEPWQDVTPLTDSRREERLRQLLKITVPARQPGPLGVIFESLEECPDTSKSSGAAQSHELKTSGDMEAYQQNSEQIEWSATSCQGDCVCCPWCCTERKETEETCSSDGAQGHLLSAQSPTSAPAKEQLVRPLGTSVKEGKSGLVESHGSPLSKNTETEGTLLNKEPDTPLYHDIPCPSRWVYYAPLQFVPAQKADTPSCEQSSPSSKGEEFLPLEAAGDSSSLPSLSPVSSKQVTRSLAEGCSLAPLNTLEQYSAQSFDQLVENYLRKGEGP</sequence>
<proteinExistence type="inferred from homology"/>
<feature type="region of interest" description="Disordered" evidence="17">
    <location>
        <begin position="428"/>
        <end position="464"/>
    </location>
</feature>
<evidence type="ECO:0000256" key="17">
    <source>
        <dbReference type="SAM" id="MobiDB-lite"/>
    </source>
</evidence>
<dbReference type="Pfam" id="PF07522">
    <property type="entry name" value="DRMBL"/>
    <property type="match status" value="1"/>
</dbReference>
<feature type="region of interest" description="Disordered" evidence="17">
    <location>
        <begin position="282"/>
        <end position="301"/>
    </location>
</feature>
<evidence type="ECO:0000256" key="10">
    <source>
        <dbReference type="ARBA" id="ARBA00022839"/>
    </source>
</evidence>